<feature type="compositionally biased region" description="Basic and acidic residues" evidence="1">
    <location>
        <begin position="1"/>
        <end position="28"/>
    </location>
</feature>
<keyword evidence="3" id="KW-1185">Reference proteome</keyword>
<feature type="region of interest" description="Disordered" evidence="1">
    <location>
        <begin position="1"/>
        <end position="83"/>
    </location>
</feature>
<organism evidence="2 3">
    <name type="scientific">Dothistroma septosporum (strain NZE10 / CBS 128990)</name>
    <name type="common">Red band needle blight fungus</name>
    <name type="synonym">Mycosphaerella pini</name>
    <dbReference type="NCBI Taxonomy" id="675120"/>
    <lineage>
        <taxon>Eukaryota</taxon>
        <taxon>Fungi</taxon>
        <taxon>Dikarya</taxon>
        <taxon>Ascomycota</taxon>
        <taxon>Pezizomycotina</taxon>
        <taxon>Dothideomycetes</taxon>
        <taxon>Dothideomycetidae</taxon>
        <taxon>Mycosphaerellales</taxon>
        <taxon>Mycosphaerellaceae</taxon>
        <taxon>Dothistroma</taxon>
    </lineage>
</organism>
<reference evidence="2 3" key="2">
    <citation type="journal article" date="2012" name="PLoS Pathog.">
        <title>Diverse lifestyles and strategies of plant pathogenesis encoded in the genomes of eighteen Dothideomycetes fungi.</title>
        <authorList>
            <person name="Ohm R.A."/>
            <person name="Feau N."/>
            <person name="Henrissat B."/>
            <person name="Schoch C.L."/>
            <person name="Horwitz B.A."/>
            <person name="Barry K.W."/>
            <person name="Condon B.J."/>
            <person name="Copeland A.C."/>
            <person name="Dhillon B."/>
            <person name="Glaser F."/>
            <person name="Hesse C.N."/>
            <person name="Kosti I."/>
            <person name="LaButti K."/>
            <person name="Lindquist E.A."/>
            <person name="Lucas S."/>
            <person name="Salamov A.A."/>
            <person name="Bradshaw R.E."/>
            <person name="Ciuffetti L."/>
            <person name="Hamelin R.C."/>
            <person name="Kema G.H.J."/>
            <person name="Lawrence C."/>
            <person name="Scott J.A."/>
            <person name="Spatafora J.W."/>
            <person name="Turgeon B.G."/>
            <person name="de Wit P.J.G.M."/>
            <person name="Zhong S."/>
            <person name="Goodwin S.B."/>
            <person name="Grigoriev I.V."/>
        </authorList>
    </citation>
    <scope>NUCLEOTIDE SEQUENCE [LARGE SCALE GENOMIC DNA]</scope>
    <source>
        <strain evidence="3">NZE10 / CBS 128990</strain>
    </source>
</reference>
<accession>M2Y256</accession>
<dbReference type="HOGENOM" id="CLU_2542551_0_0_1"/>
<sequence>MPGLKDTESLSTADAHKNERSGSGDVGHKSGGTQLFSGMQEYKRDPNSAAGQARRESLQDQSAKPSGMLANMWNSTFKGADKK</sequence>
<dbReference type="OMA" id="YYPINIV"/>
<dbReference type="eggNOG" id="ENOG502R2X9">
    <property type="taxonomic scope" value="Eukaryota"/>
</dbReference>
<proteinExistence type="predicted"/>
<gene>
    <name evidence="2" type="ORF">DOTSEDRAFT_28543</name>
</gene>
<reference evidence="3" key="1">
    <citation type="journal article" date="2012" name="PLoS Genet.">
        <title>The genomes of the fungal plant pathogens Cladosporium fulvum and Dothistroma septosporum reveal adaptation to different hosts and lifestyles but also signatures of common ancestry.</title>
        <authorList>
            <person name="de Wit P.J.G.M."/>
            <person name="van der Burgt A."/>
            <person name="Oekmen B."/>
            <person name="Stergiopoulos I."/>
            <person name="Abd-Elsalam K.A."/>
            <person name="Aerts A.L."/>
            <person name="Bahkali A.H."/>
            <person name="Beenen H.G."/>
            <person name="Chettri P."/>
            <person name="Cox M.P."/>
            <person name="Datema E."/>
            <person name="de Vries R.P."/>
            <person name="Dhillon B."/>
            <person name="Ganley A.R."/>
            <person name="Griffiths S.A."/>
            <person name="Guo Y."/>
            <person name="Hamelin R.C."/>
            <person name="Henrissat B."/>
            <person name="Kabir M.S."/>
            <person name="Jashni M.K."/>
            <person name="Kema G."/>
            <person name="Klaubauf S."/>
            <person name="Lapidus A."/>
            <person name="Levasseur A."/>
            <person name="Lindquist E."/>
            <person name="Mehrabi R."/>
            <person name="Ohm R.A."/>
            <person name="Owen T.J."/>
            <person name="Salamov A."/>
            <person name="Schwelm A."/>
            <person name="Schijlen E."/>
            <person name="Sun H."/>
            <person name="van den Burg H.A."/>
            <person name="van Ham R.C.H.J."/>
            <person name="Zhang S."/>
            <person name="Goodwin S.B."/>
            <person name="Grigoriev I.V."/>
            <person name="Collemare J."/>
            <person name="Bradshaw R.E."/>
        </authorList>
    </citation>
    <scope>NUCLEOTIDE SEQUENCE [LARGE SCALE GENOMIC DNA]</scope>
    <source>
        <strain evidence="3">NZE10 / CBS 128990</strain>
    </source>
</reference>
<name>M2Y256_DOTSN</name>
<evidence type="ECO:0000313" key="2">
    <source>
        <dbReference type="EMBL" id="EME39384.1"/>
    </source>
</evidence>
<evidence type="ECO:0000256" key="1">
    <source>
        <dbReference type="SAM" id="MobiDB-lite"/>
    </source>
</evidence>
<protein>
    <submittedName>
        <fullName evidence="2">Uncharacterized protein</fullName>
    </submittedName>
</protein>
<dbReference type="OrthoDB" id="4158609at2759"/>
<dbReference type="EMBL" id="KB446545">
    <property type="protein sequence ID" value="EME39384.1"/>
    <property type="molecule type" value="Genomic_DNA"/>
</dbReference>
<evidence type="ECO:0000313" key="3">
    <source>
        <dbReference type="Proteomes" id="UP000016933"/>
    </source>
</evidence>
<dbReference type="AlphaFoldDB" id="M2Y256"/>
<dbReference type="Proteomes" id="UP000016933">
    <property type="component" value="Unassembled WGS sequence"/>
</dbReference>